<name>A0A1Z2XU71_9FIRM</name>
<dbReference type="Pfam" id="PF13481">
    <property type="entry name" value="AAA_25"/>
    <property type="match status" value="1"/>
</dbReference>
<dbReference type="Proteomes" id="UP000196710">
    <property type="component" value="Chromosome"/>
</dbReference>
<sequence length="321" mass="35145">MTPNKHDLHLIRMSDVETQEVQWLWYPYIPHGKLTIIQGNPGEGKTTLALWIAAMCSQGQALPGMEPGSPINILYQTAEDGLGDTIKPRLESTGADLKRILCIDEAERSLSLLDERIGQAVKATNANLMILDPLQGYLGRNVDMNRANEIRDVLKRLTITADQTGCAVVLIGHLNKAVGSNSAYRGLGSMDFRAAARSVLLVGRMKKEPSIRVIVHDKSSLAPEGKSIAFNIEDGSLRWVDGYEKITSEDLLNGGPADSKVDMAEKLIRDRLNGGVSVPASEMFQAAKQAGISKRTLKIAKENLGVDSVKKGERWDWKLSC</sequence>
<dbReference type="SUPFAM" id="SSF52540">
    <property type="entry name" value="P-loop containing nucleoside triphosphate hydrolases"/>
    <property type="match status" value="1"/>
</dbReference>
<evidence type="ECO:0000313" key="1">
    <source>
        <dbReference type="EMBL" id="ASB41983.1"/>
    </source>
</evidence>
<dbReference type="AlphaFoldDB" id="A0A1Z2XU71"/>
<evidence type="ECO:0000313" key="4">
    <source>
        <dbReference type="Proteomes" id="UP000596035"/>
    </source>
</evidence>
<proteinExistence type="predicted"/>
<dbReference type="GO" id="GO:0000725">
    <property type="term" value="P:recombinational repair"/>
    <property type="evidence" value="ECO:0007669"/>
    <property type="project" value="TreeGrafter"/>
</dbReference>
<reference evidence="2 4" key="3">
    <citation type="submission" date="2020-11" db="EMBL/GenBank/DDBJ databases">
        <title>Closed and high quality bacterial genomes of the OMM12 community.</title>
        <authorList>
            <person name="Marbouty M."/>
            <person name="Lamy-Besnier Q."/>
            <person name="Debarbieux L."/>
            <person name="Koszul R."/>
        </authorList>
    </citation>
    <scope>NUCLEOTIDE SEQUENCE [LARGE SCALE GENOMIC DNA]</scope>
    <source>
        <strain evidence="2 4">KB18</strain>
    </source>
</reference>
<keyword evidence="3" id="KW-1185">Reference proteome</keyword>
<dbReference type="PANTHER" id="PTHR32472:SF10">
    <property type="entry name" value="DNA REPAIR PROTEIN RADA-LIKE PROTEIN"/>
    <property type="match status" value="1"/>
</dbReference>
<evidence type="ECO:0000313" key="2">
    <source>
        <dbReference type="EMBL" id="QQR31247.1"/>
    </source>
</evidence>
<protein>
    <submittedName>
        <fullName evidence="2">AAA family ATPase</fullName>
    </submittedName>
</protein>
<dbReference type="EMBL" id="CP065321">
    <property type="protein sequence ID" value="QQR31247.1"/>
    <property type="molecule type" value="Genomic_DNA"/>
</dbReference>
<dbReference type="EMBL" id="CP021422">
    <property type="protein sequence ID" value="ASB41983.1"/>
    <property type="molecule type" value="Genomic_DNA"/>
</dbReference>
<dbReference type="RefSeq" id="WP_066538869.1">
    <property type="nucleotide sequence ID" value="NZ_CAPVCI010000022.1"/>
</dbReference>
<dbReference type="InterPro" id="IPR027417">
    <property type="entry name" value="P-loop_NTPase"/>
</dbReference>
<accession>A0A1Z2XU71</accession>
<dbReference type="PANTHER" id="PTHR32472">
    <property type="entry name" value="DNA REPAIR PROTEIN RADA"/>
    <property type="match status" value="1"/>
</dbReference>
<dbReference type="KEGG" id="amur:ADH66_15765"/>
<evidence type="ECO:0000313" key="3">
    <source>
        <dbReference type="Proteomes" id="UP000196710"/>
    </source>
</evidence>
<reference evidence="1" key="1">
    <citation type="journal article" date="2017" name="Genome Announc.">
        <title>High-Quality Whole-Genome Sequences of the Oligo-Mouse-Microbiota Bacterial Community.</title>
        <authorList>
            <person name="Garzetti D."/>
            <person name="Brugiroux S."/>
            <person name="Bunk B."/>
            <person name="Pukall R."/>
            <person name="McCoy K.D."/>
            <person name="Macpherson A.J."/>
            <person name="Stecher B."/>
        </authorList>
    </citation>
    <scope>NUCLEOTIDE SEQUENCE</scope>
    <source>
        <strain evidence="1">KB18</strain>
    </source>
</reference>
<reference evidence="3" key="2">
    <citation type="submission" date="2017-05" db="EMBL/GenBank/DDBJ databases">
        <title>Improved OligoMM genomes.</title>
        <authorList>
            <person name="Garzetti D."/>
        </authorList>
    </citation>
    <scope>NUCLEOTIDE SEQUENCE [LARGE SCALE GENOMIC DNA]</scope>
    <source>
        <strain evidence="3">KB18</strain>
    </source>
</reference>
<organism evidence="2 4">
    <name type="scientific">Acutalibacter muris</name>
    <dbReference type="NCBI Taxonomy" id="1796620"/>
    <lineage>
        <taxon>Bacteria</taxon>
        <taxon>Bacillati</taxon>
        <taxon>Bacillota</taxon>
        <taxon>Clostridia</taxon>
        <taxon>Eubacteriales</taxon>
        <taxon>Acutalibacteraceae</taxon>
        <taxon>Acutalibacter</taxon>
    </lineage>
</organism>
<dbReference type="Proteomes" id="UP000596035">
    <property type="component" value="Chromosome"/>
</dbReference>
<dbReference type="Gene3D" id="3.40.50.300">
    <property type="entry name" value="P-loop containing nucleotide triphosphate hydrolases"/>
    <property type="match status" value="1"/>
</dbReference>
<gene>
    <name evidence="1" type="ORF">ADH66_15765</name>
    <name evidence="2" type="ORF">I5Q82_06135</name>
</gene>